<dbReference type="Pfam" id="PF01026">
    <property type="entry name" value="TatD_DNase"/>
    <property type="match status" value="1"/>
</dbReference>
<feature type="binding site" evidence="4">
    <location>
        <position position="131"/>
    </location>
    <ligand>
        <name>a divalent metal cation</name>
        <dbReference type="ChEBI" id="CHEBI:60240"/>
        <label>2</label>
    </ligand>
</feature>
<dbReference type="KEGG" id="aswu:HUW51_18700"/>
<dbReference type="NCBIfam" id="TIGR00010">
    <property type="entry name" value="YchF/TatD family DNA exonuclease"/>
    <property type="match status" value="1"/>
</dbReference>
<dbReference type="GO" id="GO:0016788">
    <property type="term" value="F:hydrolase activity, acting on ester bonds"/>
    <property type="evidence" value="ECO:0007669"/>
    <property type="project" value="InterPro"/>
</dbReference>
<dbReference type="PANTHER" id="PTHR46124:SF4">
    <property type="entry name" value="HYDROLASE TATD"/>
    <property type="match status" value="1"/>
</dbReference>
<dbReference type="FunFam" id="3.20.20.140:FF:000005">
    <property type="entry name" value="TatD family hydrolase"/>
    <property type="match status" value="1"/>
</dbReference>
<keyword evidence="3 5" id="KW-0378">Hydrolase</keyword>
<dbReference type="PROSITE" id="PS01090">
    <property type="entry name" value="TATD_2"/>
    <property type="match status" value="1"/>
</dbReference>
<evidence type="ECO:0000256" key="3">
    <source>
        <dbReference type="ARBA" id="ARBA00022801"/>
    </source>
</evidence>
<dbReference type="SUPFAM" id="SSF51556">
    <property type="entry name" value="Metallo-dependent hydrolases"/>
    <property type="match status" value="1"/>
</dbReference>
<dbReference type="InterPro" id="IPR015991">
    <property type="entry name" value="TatD/YcfH-like"/>
</dbReference>
<keyword evidence="2 4" id="KW-0479">Metal-binding</keyword>
<comment type="similarity">
    <text evidence="1">Belongs to the metallo-dependent hydrolases superfamily. TatD-type hydrolase family.</text>
</comment>
<feature type="binding site" evidence="4">
    <location>
        <position position="156"/>
    </location>
    <ligand>
        <name>a divalent metal cation</name>
        <dbReference type="ChEBI" id="CHEBI:60240"/>
        <label>2</label>
    </ligand>
</feature>
<dbReference type="PROSITE" id="PS01091">
    <property type="entry name" value="TATD_3"/>
    <property type="match status" value="1"/>
</dbReference>
<dbReference type="AlphaFoldDB" id="A0A7G7GBX4"/>
<feature type="binding site" evidence="4">
    <location>
        <position position="205"/>
    </location>
    <ligand>
        <name>a divalent metal cation</name>
        <dbReference type="ChEBI" id="CHEBI:60240"/>
        <label>1</label>
    </ligand>
</feature>
<feature type="binding site" evidence="4">
    <location>
        <position position="10"/>
    </location>
    <ligand>
        <name>a divalent metal cation</name>
        <dbReference type="ChEBI" id="CHEBI:60240"/>
        <label>1</label>
    </ligand>
</feature>
<dbReference type="CDD" id="cd01310">
    <property type="entry name" value="TatD_DNAse"/>
    <property type="match status" value="1"/>
</dbReference>
<protein>
    <submittedName>
        <fullName evidence="5">TatD family hydrolase</fullName>
    </submittedName>
</protein>
<keyword evidence="6" id="KW-1185">Reference proteome</keyword>
<feature type="binding site" evidence="4">
    <location>
        <position position="95"/>
    </location>
    <ligand>
        <name>a divalent metal cation</name>
        <dbReference type="ChEBI" id="CHEBI:60240"/>
        <label>1</label>
    </ligand>
</feature>
<feature type="binding site" evidence="4">
    <location>
        <position position="8"/>
    </location>
    <ligand>
        <name>a divalent metal cation</name>
        <dbReference type="ChEBI" id="CHEBI:60240"/>
        <label>1</label>
    </ligand>
</feature>
<dbReference type="InterPro" id="IPR001130">
    <property type="entry name" value="TatD-like"/>
</dbReference>
<dbReference type="GO" id="GO:0005829">
    <property type="term" value="C:cytosol"/>
    <property type="evidence" value="ECO:0007669"/>
    <property type="project" value="TreeGrafter"/>
</dbReference>
<dbReference type="EMBL" id="CP055156">
    <property type="protein sequence ID" value="QNF34658.1"/>
    <property type="molecule type" value="Genomic_DNA"/>
</dbReference>
<proteinExistence type="inferred from homology"/>
<sequence>MIDLIDSHAHIYATEFKPDRDEVIRKSRAAGVSQILMPNVDHTSLDSLLQTEVDFPGYCLPMMGLHPCSVKKDFQKELYLIEEWLGKRQFIAVGETGLDLYWDKSFINQQKEALTIQLDWAKKYQIPIVLHTRDAFEETYELVAAAQDGTLTGVFHCFSGTPEQAKRAIDLKFFLSIGGVSTFKNGGMDTLLPEISLDNLLLETDCPYLAPVPYRGKRNEPAYLPLIAERIATLKQISPEKVGQVTTQNTRNLFKL</sequence>
<evidence type="ECO:0000256" key="4">
    <source>
        <dbReference type="PIRSR" id="PIRSR005902-1"/>
    </source>
</evidence>
<evidence type="ECO:0000313" key="5">
    <source>
        <dbReference type="EMBL" id="QNF34658.1"/>
    </source>
</evidence>
<dbReference type="Gene3D" id="3.20.20.140">
    <property type="entry name" value="Metal-dependent hydrolases"/>
    <property type="match status" value="1"/>
</dbReference>
<evidence type="ECO:0000256" key="1">
    <source>
        <dbReference type="ARBA" id="ARBA00009275"/>
    </source>
</evidence>
<dbReference type="PIRSF" id="PIRSF005902">
    <property type="entry name" value="DNase_TatD"/>
    <property type="match status" value="1"/>
</dbReference>
<accession>A0A7G7GBX4</accession>
<dbReference type="Proteomes" id="UP000515237">
    <property type="component" value="Chromosome"/>
</dbReference>
<gene>
    <name evidence="5" type="ORF">HUW51_18700</name>
</gene>
<organism evidence="5 6">
    <name type="scientific">Adhaeribacter swui</name>
    <dbReference type="NCBI Taxonomy" id="2086471"/>
    <lineage>
        <taxon>Bacteria</taxon>
        <taxon>Pseudomonadati</taxon>
        <taxon>Bacteroidota</taxon>
        <taxon>Cytophagia</taxon>
        <taxon>Cytophagales</taxon>
        <taxon>Hymenobacteraceae</taxon>
        <taxon>Adhaeribacter</taxon>
    </lineage>
</organism>
<dbReference type="PANTHER" id="PTHR46124">
    <property type="entry name" value="D-AMINOACYL-TRNA DEACYLASE"/>
    <property type="match status" value="1"/>
</dbReference>
<dbReference type="GO" id="GO:0004536">
    <property type="term" value="F:DNA nuclease activity"/>
    <property type="evidence" value="ECO:0007669"/>
    <property type="project" value="InterPro"/>
</dbReference>
<evidence type="ECO:0000313" key="6">
    <source>
        <dbReference type="Proteomes" id="UP000515237"/>
    </source>
</evidence>
<dbReference type="GO" id="GO:0046872">
    <property type="term" value="F:metal ion binding"/>
    <property type="evidence" value="ECO:0007669"/>
    <property type="project" value="UniProtKB-KW"/>
</dbReference>
<dbReference type="InterPro" id="IPR032466">
    <property type="entry name" value="Metal_Hydrolase"/>
</dbReference>
<dbReference type="InterPro" id="IPR018228">
    <property type="entry name" value="DNase_TatD-rel_CS"/>
</dbReference>
<reference evidence="5 6" key="1">
    <citation type="journal article" date="2018" name="Int. J. Syst. Evol. Microbiol.">
        <title>Adhaeribacter swui sp. nov., isolated from wet mud.</title>
        <authorList>
            <person name="Kim D.U."/>
            <person name="Kim K.W."/>
            <person name="Kang M.S."/>
            <person name="Kim J.Y."/>
            <person name="Jang J.H."/>
            <person name="Kim M.K."/>
        </authorList>
    </citation>
    <scope>NUCLEOTIDE SEQUENCE [LARGE SCALE GENOMIC DNA]</scope>
    <source>
        <strain evidence="5 6">KCTC 52873</strain>
    </source>
</reference>
<dbReference type="RefSeq" id="WP_185271153.1">
    <property type="nucleotide sequence ID" value="NZ_CP055156.1"/>
</dbReference>
<name>A0A7G7GBX4_9BACT</name>
<evidence type="ECO:0000256" key="2">
    <source>
        <dbReference type="ARBA" id="ARBA00022723"/>
    </source>
</evidence>